<protein>
    <submittedName>
        <fullName evidence="3">Uncharacterized protein</fullName>
    </submittedName>
</protein>
<feature type="compositionally biased region" description="Basic residues" evidence="1">
    <location>
        <begin position="147"/>
        <end position="162"/>
    </location>
</feature>
<sequence>IFLELGIRGSFVPFQAIEEQVYEHYDIFERKTTPLSIAVARPPSGVAQKIYHLVRDGNYVDIKSFQGEFVTRVKYHGSAQVQDFLMFCMDAVDDTVPPIDRRKQMRFVVNGTHFISNGEWRDEVSKCFSPMSEEAVPKAAPKSSKAAPKKSPKPAPKKSSKKRPVDSASCPQWRETITIVIVTIMRIMNMSLISIIIDTVKTIVTALAVYAFFVLSFSGPKRKRIVPFSLALIMDAEPAPTLQQPGESQVNPSVQPILSDESQRLMRECPENQLGMDTPEKVGEEQVEEAEVSQTAKVDSLVLMDSPPKDEELSKVVCQKCQMEVFVFDAQAKGKTWWCKACNAINSTLRRNLTWPPPEFAALTTEEQVQFWQQCRAMREESTDGRLRYDRLRDVLVNSLTMVKTSELAKSSKGTYLPLSVYAQQLGCLWHSKGYNTNQIQENAPQMWDPILQEKTYMLPVTSLQEKEVKQRIESSVAAAERSVRKRKVDHQPEAANVTGAMILDLLSDNEDAPDTEQPIPEPEQELTAKQLEAQRKKEEKAAARKAEERKKESQKERRETLKMNKTIVNLAGKAVVELQPLCVELQQTCASGDDNWPDLLKENLVQERDVLLDWKKAAAAALQKHAKNSEAKLEALPFKDSQEMMVRVKAAKKFVQDAKSASSKKRKNK</sequence>
<gene>
    <name evidence="3" type="ORF">SCF082_LOCUS16144</name>
</gene>
<reference evidence="3 4" key="1">
    <citation type="submission" date="2024-02" db="EMBL/GenBank/DDBJ databases">
        <authorList>
            <person name="Chen Y."/>
            <person name="Shah S."/>
            <person name="Dougan E. K."/>
            <person name="Thang M."/>
            <person name="Chan C."/>
        </authorList>
    </citation>
    <scope>NUCLEOTIDE SEQUENCE [LARGE SCALE GENOMIC DNA]</scope>
</reference>
<dbReference type="Proteomes" id="UP001642464">
    <property type="component" value="Unassembled WGS sequence"/>
</dbReference>
<accession>A0ABP0K9B5</accession>
<evidence type="ECO:0000256" key="1">
    <source>
        <dbReference type="SAM" id="MobiDB-lite"/>
    </source>
</evidence>
<feature type="transmembrane region" description="Helical" evidence="2">
    <location>
        <begin position="203"/>
        <end position="220"/>
    </location>
</feature>
<proteinExistence type="predicted"/>
<keyword evidence="2" id="KW-0472">Membrane</keyword>
<keyword evidence="2" id="KW-1133">Transmembrane helix</keyword>
<comment type="caution">
    <text evidence="3">The sequence shown here is derived from an EMBL/GenBank/DDBJ whole genome shotgun (WGS) entry which is preliminary data.</text>
</comment>
<organism evidence="3 4">
    <name type="scientific">Durusdinium trenchii</name>
    <dbReference type="NCBI Taxonomy" id="1381693"/>
    <lineage>
        <taxon>Eukaryota</taxon>
        <taxon>Sar</taxon>
        <taxon>Alveolata</taxon>
        <taxon>Dinophyceae</taxon>
        <taxon>Suessiales</taxon>
        <taxon>Symbiodiniaceae</taxon>
        <taxon>Durusdinium</taxon>
    </lineage>
</organism>
<evidence type="ECO:0000313" key="4">
    <source>
        <dbReference type="Proteomes" id="UP001642464"/>
    </source>
</evidence>
<keyword evidence="2" id="KW-0812">Transmembrane</keyword>
<keyword evidence="4" id="KW-1185">Reference proteome</keyword>
<feature type="compositionally biased region" description="Low complexity" evidence="1">
    <location>
        <begin position="137"/>
        <end position="146"/>
    </location>
</feature>
<feature type="region of interest" description="Disordered" evidence="1">
    <location>
        <begin position="136"/>
        <end position="169"/>
    </location>
</feature>
<evidence type="ECO:0000256" key="2">
    <source>
        <dbReference type="SAM" id="Phobius"/>
    </source>
</evidence>
<dbReference type="EMBL" id="CAXAMM010010413">
    <property type="protein sequence ID" value="CAK9023273.1"/>
    <property type="molecule type" value="Genomic_DNA"/>
</dbReference>
<evidence type="ECO:0000313" key="3">
    <source>
        <dbReference type="EMBL" id="CAK9023273.1"/>
    </source>
</evidence>
<feature type="non-terminal residue" evidence="3">
    <location>
        <position position="1"/>
    </location>
</feature>
<feature type="compositionally biased region" description="Basic and acidic residues" evidence="1">
    <location>
        <begin position="533"/>
        <end position="561"/>
    </location>
</feature>
<feature type="region of interest" description="Disordered" evidence="1">
    <location>
        <begin position="532"/>
        <end position="561"/>
    </location>
</feature>
<name>A0ABP0K9B5_9DINO</name>